<feature type="compositionally biased region" description="Polar residues" evidence="1">
    <location>
        <begin position="86"/>
        <end position="113"/>
    </location>
</feature>
<accession>A0A9X6NSN6</accession>
<evidence type="ECO:0000313" key="3">
    <source>
        <dbReference type="Proteomes" id="UP000192578"/>
    </source>
</evidence>
<reference evidence="3" key="1">
    <citation type="submission" date="2017-01" db="EMBL/GenBank/DDBJ databases">
        <title>Comparative genomics of anhydrobiosis in the tardigrade Hypsibius dujardini.</title>
        <authorList>
            <person name="Yoshida Y."/>
            <person name="Koutsovoulos G."/>
            <person name="Laetsch D."/>
            <person name="Stevens L."/>
            <person name="Kumar S."/>
            <person name="Horikawa D."/>
            <person name="Ishino K."/>
            <person name="Komine S."/>
            <person name="Tomita M."/>
            <person name="Blaxter M."/>
            <person name="Arakawa K."/>
        </authorList>
    </citation>
    <scope>NUCLEOTIDE SEQUENCE [LARGE SCALE GENOMIC DNA]</scope>
    <source>
        <strain evidence="3">Z151</strain>
    </source>
</reference>
<keyword evidence="3" id="KW-1185">Reference proteome</keyword>
<dbReference type="Proteomes" id="UP000192578">
    <property type="component" value="Unassembled WGS sequence"/>
</dbReference>
<dbReference type="EMBL" id="MTYJ01000669">
    <property type="protein sequence ID" value="OWA55329.1"/>
    <property type="molecule type" value="Genomic_DNA"/>
</dbReference>
<sequence length="136" mass="15208">MKAPKSPFHWTSKVLDAYAAQTHVGLNSRREGNSTITAASRFCSLTSYTRDLRQEWKMVAIYPSRTSRLHNSRSSRVGGVSDSGGITQTRTTPESDYQRPTGNETTQQHHQRQNTMGTIPGIYCFANNQKADNSVQ</sequence>
<feature type="region of interest" description="Disordered" evidence="1">
    <location>
        <begin position="67"/>
        <end position="113"/>
    </location>
</feature>
<organism evidence="2 3">
    <name type="scientific">Hypsibius exemplaris</name>
    <name type="common">Freshwater tardigrade</name>
    <dbReference type="NCBI Taxonomy" id="2072580"/>
    <lineage>
        <taxon>Eukaryota</taxon>
        <taxon>Metazoa</taxon>
        <taxon>Ecdysozoa</taxon>
        <taxon>Tardigrada</taxon>
        <taxon>Eutardigrada</taxon>
        <taxon>Parachela</taxon>
        <taxon>Hypsibioidea</taxon>
        <taxon>Hypsibiidae</taxon>
        <taxon>Hypsibius</taxon>
    </lineage>
</organism>
<feature type="compositionally biased region" description="Low complexity" evidence="1">
    <location>
        <begin position="74"/>
        <end position="85"/>
    </location>
</feature>
<gene>
    <name evidence="2" type="ORF">BV898_19713</name>
</gene>
<evidence type="ECO:0000256" key="1">
    <source>
        <dbReference type="SAM" id="MobiDB-lite"/>
    </source>
</evidence>
<comment type="caution">
    <text evidence="2">The sequence shown here is derived from an EMBL/GenBank/DDBJ whole genome shotgun (WGS) entry which is preliminary data.</text>
</comment>
<protein>
    <submittedName>
        <fullName evidence="2">Uncharacterized protein</fullName>
    </submittedName>
</protein>
<name>A0A9X6NSN6_HYPEX</name>
<evidence type="ECO:0000313" key="2">
    <source>
        <dbReference type="EMBL" id="OWA55329.1"/>
    </source>
</evidence>
<proteinExistence type="predicted"/>
<dbReference type="AlphaFoldDB" id="A0A9X6NSN6"/>